<feature type="transmembrane region" description="Helical" evidence="1">
    <location>
        <begin position="284"/>
        <end position="302"/>
    </location>
</feature>
<keyword evidence="1" id="KW-1133">Transmembrane helix</keyword>
<proteinExistence type="predicted"/>
<reference evidence="3" key="1">
    <citation type="submission" date="2021-11" db="EMBL/GenBank/DDBJ databases">
        <title>Draft genome sequence of Alcaligenes endophyticus type strain CCUG 75668T.</title>
        <authorList>
            <person name="Salva-Serra F."/>
            <person name="Duran R.E."/>
            <person name="Seeger M."/>
            <person name="Moore E.R.B."/>
            <person name="Jaen-Luchoro D."/>
        </authorList>
    </citation>
    <scope>NUCLEOTIDE SEQUENCE</scope>
    <source>
        <strain evidence="3">CCUG 75668</strain>
    </source>
</reference>
<name>A0ABT8EH18_9BURK</name>
<gene>
    <name evidence="3" type="ORF">LMS43_04690</name>
</gene>
<accession>A0ABT8EH18</accession>
<dbReference type="EMBL" id="JAJHNU010000001">
    <property type="protein sequence ID" value="MDN4120581.1"/>
    <property type="molecule type" value="Genomic_DNA"/>
</dbReference>
<evidence type="ECO:0000313" key="3">
    <source>
        <dbReference type="EMBL" id="MDN4120581.1"/>
    </source>
</evidence>
<dbReference type="InterPro" id="IPR029044">
    <property type="entry name" value="Nucleotide-diphossugar_trans"/>
</dbReference>
<keyword evidence="1" id="KW-0472">Membrane</keyword>
<dbReference type="PANTHER" id="PTHR43685">
    <property type="entry name" value="GLYCOSYLTRANSFERASE"/>
    <property type="match status" value="1"/>
</dbReference>
<dbReference type="Gene3D" id="3.90.550.10">
    <property type="entry name" value="Spore Coat Polysaccharide Biosynthesis Protein SpsA, Chain A"/>
    <property type="match status" value="1"/>
</dbReference>
<feature type="domain" description="Glycosyltransferase 2-like" evidence="2">
    <location>
        <begin position="9"/>
        <end position="116"/>
    </location>
</feature>
<dbReference type="CDD" id="cd00761">
    <property type="entry name" value="Glyco_tranf_GTA_type"/>
    <property type="match status" value="1"/>
</dbReference>
<evidence type="ECO:0000256" key="1">
    <source>
        <dbReference type="SAM" id="Phobius"/>
    </source>
</evidence>
<keyword evidence="1" id="KW-0812">Transmembrane</keyword>
<keyword evidence="4" id="KW-1185">Reference proteome</keyword>
<dbReference type="InterPro" id="IPR001173">
    <property type="entry name" value="Glyco_trans_2-like"/>
</dbReference>
<dbReference type="Pfam" id="PF00535">
    <property type="entry name" value="Glycos_transf_2"/>
    <property type="match status" value="1"/>
</dbReference>
<evidence type="ECO:0000313" key="4">
    <source>
        <dbReference type="Proteomes" id="UP001168613"/>
    </source>
</evidence>
<dbReference type="SUPFAM" id="SSF53448">
    <property type="entry name" value="Nucleotide-diphospho-sugar transferases"/>
    <property type="match status" value="1"/>
</dbReference>
<dbReference type="RefSeq" id="WP_266122113.1">
    <property type="nucleotide sequence ID" value="NZ_JAJHNU010000001.1"/>
</dbReference>
<evidence type="ECO:0000259" key="2">
    <source>
        <dbReference type="Pfam" id="PF00535"/>
    </source>
</evidence>
<dbReference type="Proteomes" id="UP001168613">
    <property type="component" value="Unassembled WGS sequence"/>
</dbReference>
<organism evidence="3 4">
    <name type="scientific">Alcaligenes endophyticus</name>
    <dbReference type="NCBI Taxonomy" id="1929088"/>
    <lineage>
        <taxon>Bacteria</taxon>
        <taxon>Pseudomonadati</taxon>
        <taxon>Pseudomonadota</taxon>
        <taxon>Betaproteobacteria</taxon>
        <taxon>Burkholderiales</taxon>
        <taxon>Alcaligenaceae</taxon>
        <taxon>Alcaligenes</taxon>
    </lineage>
</organism>
<protein>
    <submittedName>
        <fullName evidence="3">Glycosyltransferase family 2 protein</fullName>
    </submittedName>
</protein>
<sequence>MEQWQHLFTVLTPTYNRAHTLERAYLSLCDQSYKDFEWLIIDDGSTDNTAVLVQQWQKEACFPIHYHWQENKHKKAAFNHGVAKARGELIVALDSDDSLDTNALFEMAQIWQDIPAAERPRYAGVTGLCVNQAGAVVGDMYPQDVLDISALDLTFRYNVRGEKFGCLSTAVLRRFPFPEHIPGFVPESIVWRAIARAGYVNRFVNKVFRVYYDSPDSLSVQGRSSQQHALGLWLLAQDTVVNCLPWFRYRPKAFLLAAARYTRFEMHLKAAKISQPAGYELRGLAAHVLVALMAPVGLLLYWRDRLR</sequence>
<dbReference type="PANTHER" id="PTHR43685:SF11">
    <property type="entry name" value="GLYCOSYLTRANSFERASE TAGX-RELATED"/>
    <property type="match status" value="1"/>
</dbReference>
<dbReference type="InterPro" id="IPR050834">
    <property type="entry name" value="Glycosyltransf_2"/>
</dbReference>
<comment type="caution">
    <text evidence="3">The sequence shown here is derived from an EMBL/GenBank/DDBJ whole genome shotgun (WGS) entry which is preliminary data.</text>
</comment>